<evidence type="ECO:0000256" key="3">
    <source>
        <dbReference type="ARBA" id="ARBA00008741"/>
    </source>
</evidence>
<reference evidence="14 15" key="1">
    <citation type="submission" date="2016-09" db="EMBL/GenBank/DDBJ databases">
        <title>Rhizobium sp. nov., a novel species isolated from the rice rhizosphere.</title>
        <authorList>
            <person name="Zhao J."/>
            <person name="Zhang X."/>
        </authorList>
    </citation>
    <scope>NUCLEOTIDE SEQUENCE [LARGE SCALE GENOMIC DNA]</scope>
    <source>
        <strain evidence="14 15">MH17</strain>
    </source>
</reference>
<dbReference type="AlphaFoldDB" id="A0A1Q9ALA4"/>
<protein>
    <recommendedName>
        <fullName evidence="4 12">Heme exporter protein D</fullName>
    </recommendedName>
</protein>
<dbReference type="STRING" id="1672749.BJF92_19985"/>
<dbReference type="GO" id="GO:0017004">
    <property type="term" value="P:cytochrome complex assembly"/>
    <property type="evidence" value="ECO:0007669"/>
    <property type="project" value="UniProtKB-KW"/>
</dbReference>
<evidence type="ECO:0000256" key="8">
    <source>
        <dbReference type="ARBA" id="ARBA00022692"/>
    </source>
</evidence>
<evidence type="ECO:0000256" key="13">
    <source>
        <dbReference type="SAM" id="MobiDB-lite"/>
    </source>
</evidence>
<feature type="region of interest" description="Disordered" evidence="13">
    <location>
        <begin position="47"/>
        <end position="66"/>
    </location>
</feature>
<sequence length="66" mass="7130">MNFAAPHIGFVLASYGAALVVVFGLILWVVLDGRARRADIRALEAAGIRRRSDRRPESGSAPDARP</sequence>
<comment type="caution">
    <text evidence="14">The sequence shown here is derived from an EMBL/GenBank/DDBJ whole genome shotgun (WGS) entry which is preliminary data.</text>
</comment>
<dbReference type="OrthoDB" id="8421547at2"/>
<keyword evidence="11 12" id="KW-0472">Membrane</keyword>
<dbReference type="Proteomes" id="UP000186143">
    <property type="component" value="Unassembled WGS sequence"/>
</dbReference>
<comment type="similarity">
    <text evidence="3 12">Belongs to the CcmD/CycX/HelD family.</text>
</comment>
<evidence type="ECO:0000313" key="14">
    <source>
        <dbReference type="EMBL" id="OLP56092.1"/>
    </source>
</evidence>
<proteinExistence type="inferred from homology"/>
<comment type="subcellular location">
    <subcellularLocation>
        <location evidence="2 12">Cell inner membrane</location>
        <topology evidence="2 12">Single-pass membrane protein</topology>
    </subcellularLocation>
</comment>
<evidence type="ECO:0000256" key="5">
    <source>
        <dbReference type="ARBA" id="ARBA00022448"/>
    </source>
</evidence>
<accession>A0A1Q9ALA4</accession>
<dbReference type="GO" id="GO:0015886">
    <property type="term" value="P:heme transport"/>
    <property type="evidence" value="ECO:0007669"/>
    <property type="project" value="InterPro"/>
</dbReference>
<dbReference type="Pfam" id="PF04995">
    <property type="entry name" value="CcmD"/>
    <property type="match status" value="1"/>
</dbReference>
<feature type="transmembrane region" description="Helical" evidence="12">
    <location>
        <begin position="12"/>
        <end position="31"/>
    </location>
</feature>
<keyword evidence="9 12" id="KW-0201">Cytochrome c-type biogenesis</keyword>
<dbReference type="NCBIfam" id="TIGR03141">
    <property type="entry name" value="cytochro_ccmD"/>
    <property type="match status" value="1"/>
</dbReference>
<keyword evidence="5 12" id="KW-0813">Transport</keyword>
<dbReference type="EMBL" id="MKIO01000024">
    <property type="protein sequence ID" value="OLP56092.1"/>
    <property type="molecule type" value="Genomic_DNA"/>
</dbReference>
<keyword evidence="8 12" id="KW-0812">Transmembrane</keyword>
<evidence type="ECO:0000256" key="6">
    <source>
        <dbReference type="ARBA" id="ARBA00022475"/>
    </source>
</evidence>
<evidence type="ECO:0000256" key="2">
    <source>
        <dbReference type="ARBA" id="ARBA00004377"/>
    </source>
</evidence>
<evidence type="ECO:0000256" key="10">
    <source>
        <dbReference type="ARBA" id="ARBA00022989"/>
    </source>
</evidence>
<keyword evidence="7 12" id="KW-0997">Cell inner membrane</keyword>
<organism evidence="14 15">
    <name type="scientific">Xaviernesmea rhizosphaerae</name>
    <dbReference type="NCBI Taxonomy" id="1672749"/>
    <lineage>
        <taxon>Bacteria</taxon>
        <taxon>Pseudomonadati</taxon>
        <taxon>Pseudomonadota</taxon>
        <taxon>Alphaproteobacteria</taxon>
        <taxon>Hyphomicrobiales</taxon>
        <taxon>Rhizobiaceae</taxon>
        <taxon>Rhizobium/Agrobacterium group</taxon>
        <taxon>Xaviernesmea</taxon>
    </lineage>
</organism>
<comment type="function">
    <text evidence="1 12">Required for the export of heme to the periplasm for the biogenesis of c-type cytochromes.</text>
</comment>
<evidence type="ECO:0000256" key="9">
    <source>
        <dbReference type="ARBA" id="ARBA00022748"/>
    </source>
</evidence>
<evidence type="ECO:0000256" key="1">
    <source>
        <dbReference type="ARBA" id="ARBA00002442"/>
    </source>
</evidence>
<evidence type="ECO:0000313" key="15">
    <source>
        <dbReference type="Proteomes" id="UP000186143"/>
    </source>
</evidence>
<name>A0A1Q9ALA4_9HYPH</name>
<gene>
    <name evidence="14" type="ORF">BJF92_19985</name>
</gene>
<evidence type="ECO:0000256" key="4">
    <source>
        <dbReference type="ARBA" id="ARBA00016461"/>
    </source>
</evidence>
<evidence type="ECO:0000256" key="11">
    <source>
        <dbReference type="ARBA" id="ARBA00023136"/>
    </source>
</evidence>
<evidence type="ECO:0000256" key="7">
    <source>
        <dbReference type="ARBA" id="ARBA00022519"/>
    </source>
</evidence>
<dbReference type="RefSeq" id="WP_075634171.1">
    <property type="nucleotide sequence ID" value="NZ_MKIO01000024.1"/>
</dbReference>
<keyword evidence="10 12" id="KW-1133">Transmembrane helix</keyword>
<dbReference type="InterPro" id="IPR007078">
    <property type="entry name" value="Haem_export_protD_CcmD"/>
</dbReference>
<keyword evidence="6 12" id="KW-1003">Cell membrane</keyword>
<dbReference type="GO" id="GO:0005886">
    <property type="term" value="C:plasma membrane"/>
    <property type="evidence" value="ECO:0007669"/>
    <property type="project" value="UniProtKB-SubCell"/>
</dbReference>
<evidence type="ECO:0000256" key="12">
    <source>
        <dbReference type="RuleBase" id="RU363101"/>
    </source>
</evidence>